<accession>A0A8S5SX95</accession>
<protein>
    <submittedName>
        <fullName evidence="1">Uncharacterized protein</fullName>
    </submittedName>
</protein>
<proteinExistence type="predicted"/>
<reference evidence="1" key="1">
    <citation type="journal article" date="2021" name="Proc. Natl. Acad. Sci. U.S.A.">
        <title>A Catalog of Tens of Thousands of Viruses from Human Metagenomes Reveals Hidden Associations with Chronic Diseases.</title>
        <authorList>
            <person name="Tisza M.J."/>
            <person name="Buck C.B."/>
        </authorList>
    </citation>
    <scope>NUCLEOTIDE SEQUENCE</scope>
    <source>
        <strain evidence="1">CtZHD14</strain>
    </source>
</reference>
<evidence type="ECO:0000313" key="1">
    <source>
        <dbReference type="EMBL" id="DAF55311.1"/>
    </source>
</evidence>
<name>A0A8S5SX95_9CAUD</name>
<organism evidence="1">
    <name type="scientific">Siphoviridae sp. ctZHD14</name>
    <dbReference type="NCBI Taxonomy" id="2827891"/>
    <lineage>
        <taxon>Viruses</taxon>
        <taxon>Duplodnaviria</taxon>
        <taxon>Heunggongvirae</taxon>
        <taxon>Uroviricota</taxon>
        <taxon>Caudoviricetes</taxon>
    </lineage>
</organism>
<dbReference type="EMBL" id="BK032687">
    <property type="protein sequence ID" value="DAF55311.1"/>
    <property type="molecule type" value="Genomic_DNA"/>
</dbReference>
<sequence>MTNIIEQLENWVKENYNADACEYTYERSEGNSPDCFEDGFECGISLAAFEVGKILGMDIEYPDQRLGQLITDYLMDEKICFSKTMM</sequence>